<dbReference type="EMBL" id="LUGG01000001">
    <property type="protein sequence ID" value="OBZ79040.1"/>
    <property type="molecule type" value="Genomic_DNA"/>
</dbReference>
<dbReference type="OrthoDB" id="2351791at2759"/>
<evidence type="ECO:0000313" key="1">
    <source>
        <dbReference type="EMBL" id="OBZ79040.1"/>
    </source>
</evidence>
<sequence length="92" mass="10545">MAGPEPLLWTNEVSPSNQALLVKTFLDLHRPRLPNLNKEDLTWELSWGNKHCHILSCPTSINLVHSMTVRFVLSHKNTTHPCQTHRIDIANE</sequence>
<gene>
    <name evidence="1" type="ORF">A0H81_00496</name>
</gene>
<protein>
    <submittedName>
        <fullName evidence="1">Uncharacterized protein</fullName>
    </submittedName>
</protein>
<keyword evidence="2" id="KW-1185">Reference proteome</keyword>
<proteinExistence type="predicted"/>
<dbReference type="AlphaFoldDB" id="A0A1C7MQ86"/>
<comment type="caution">
    <text evidence="1">The sequence shown here is derived from an EMBL/GenBank/DDBJ whole genome shotgun (WGS) entry which is preliminary data.</text>
</comment>
<organism evidence="1 2">
    <name type="scientific">Grifola frondosa</name>
    <name type="common">Maitake</name>
    <name type="synonym">Polyporus frondosus</name>
    <dbReference type="NCBI Taxonomy" id="5627"/>
    <lineage>
        <taxon>Eukaryota</taxon>
        <taxon>Fungi</taxon>
        <taxon>Dikarya</taxon>
        <taxon>Basidiomycota</taxon>
        <taxon>Agaricomycotina</taxon>
        <taxon>Agaricomycetes</taxon>
        <taxon>Polyporales</taxon>
        <taxon>Grifolaceae</taxon>
        <taxon>Grifola</taxon>
    </lineage>
</organism>
<reference evidence="1 2" key="1">
    <citation type="submission" date="2016-03" db="EMBL/GenBank/DDBJ databases">
        <title>Whole genome sequencing of Grifola frondosa 9006-11.</title>
        <authorList>
            <person name="Min B."/>
            <person name="Park H."/>
            <person name="Kim J.-G."/>
            <person name="Cho H."/>
            <person name="Oh Y.-L."/>
            <person name="Kong W.-S."/>
            <person name="Choi I.-G."/>
        </authorList>
    </citation>
    <scope>NUCLEOTIDE SEQUENCE [LARGE SCALE GENOMIC DNA]</scope>
    <source>
        <strain evidence="1 2">9006-11</strain>
    </source>
</reference>
<dbReference type="Proteomes" id="UP000092993">
    <property type="component" value="Unassembled WGS sequence"/>
</dbReference>
<accession>A0A1C7MQ86</accession>
<evidence type="ECO:0000313" key="2">
    <source>
        <dbReference type="Proteomes" id="UP000092993"/>
    </source>
</evidence>
<name>A0A1C7MQ86_GRIFR</name>